<name>A0A124H650_9ACTN</name>
<sequence>MSTGVHGRRPEVTRMPLLRLTDQTTFDPADGTGLLLDGAEGTYYELNPVATLMLQAALRYDSTDEVVRHLGERIDATDAVLREGLTTLTGRLTESHLAEPAP</sequence>
<evidence type="ECO:0000313" key="2">
    <source>
        <dbReference type="Proteomes" id="UP000054024"/>
    </source>
</evidence>
<proteinExistence type="predicted"/>
<protein>
    <recommendedName>
        <fullName evidence="3">PqqD family protein</fullName>
    </recommendedName>
</protein>
<dbReference type="InterPro" id="IPR008792">
    <property type="entry name" value="PQQD"/>
</dbReference>
<dbReference type="Proteomes" id="UP000054024">
    <property type="component" value="Unassembled WGS sequence"/>
</dbReference>
<dbReference type="STRING" id="146536.AQI70_07640"/>
<evidence type="ECO:0000313" key="1">
    <source>
        <dbReference type="EMBL" id="KUM80040.1"/>
    </source>
</evidence>
<dbReference type="EMBL" id="LMWJ01000004">
    <property type="protein sequence ID" value="KUM80040.1"/>
    <property type="molecule type" value="Genomic_DNA"/>
</dbReference>
<organism evidence="1 2">
    <name type="scientific">Streptomyces curacoi</name>
    <dbReference type="NCBI Taxonomy" id="146536"/>
    <lineage>
        <taxon>Bacteria</taxon>
        <taxon>Bacillati</taxon>
        <taxon>Actinomycetota</taxon>
        <taxon>Actinomycetes</taxon>
        <taxon>Kitasatosporales</taxon>
        <taxon>Streptomycetaceae</taxon>
        <taxon>Streptomyces</taxon>
    </lineage>
</organism>
<gene>
    <name evidence="1" type="ORF">AQI70_07640</name>
</gene>
<keyword evidence="2" id="KW-1185">Reference proteome</keyword>
<reference evidence="1 2" key="1">
    <citation type="submission" date="2015-10" db="EMBL/GenBank/DDBJ databases">
        <title>Draft genome sequence of Streptomyces curacoi DSM 40107, type strain for the species Streptomyces curacoi.</title>
        <authorList>
            <person name="Ruckert C."/>
            <person name="Winkler A."/>
            <person name="Kalinowski J."/>
            <person name="Kampfer P."/>
            <person name="Glaeser S."/>
        </authorList>
    </citation>
    <scope>NUCLEOTIDE SEQUENCE [LARGE SCALE GENOMIC DNA]</scope>
    <source>
        <strain evidence="1 2">DSM 40107</strain>
    </source>
</reference>
<comment type="caution">
    <text evidence="1">The sequence shown here is derived from an EMBL/GenBank/DDBJ whole genome shotgun (WGS) entry which is preliminary data.</text>
</comment>
<dbReference type="Pfam" id="PF05402">
    <property type="entry name" value="PqqD"/>
    <property type="match status" value="1"/>
</dbReference>
<accession>A0A124H650</accession>
<dbReference type="AlphaFoldDB" id="A0A124H650"/>
<evidence type="ECO:0008006" key="3">
    <source>
        <dbReference type="Google" id="ProtNLM"/>
    </source>
</evidence>